<dbReference type="AlphaFoldDB" id="A0A5N5HVZ0"/>
<evidence type="ECO:0000313" key="1">
    <source>
        <dbReference type="EMBL" id="KAB2629640.1"/>
    </source>
</evidence>
<accession>A0A5N5HVZ0</accession>
<protein>
    <submittedName>
        <fullName evidence="1">Uncharacterized protein</fullName>
    </submittedName>
</protein>
<reference evidence="1 2" key="3">
    <citation type="submission" date="2019-11" db="EMBL/GenBank/DDBJ databases">
        <title>A de novo genome assembly of a pear dwarfing rootstock.</title>
        <authorList>
            <person name="Wang F."/>
            <person name="Wang J."/>
            <person name="Li S."/>
            <person name="Zhang Y."/>
            <person name="Fang M."/>
            <person name="Ma L."/>
            <person name="Zhao Y."/>
            <person name="Jiang S."/>
        </authorList>
    </citation>
    <scope>NUCLEOTIDE SEQUENCE [LARGE SCALE GENOMIC DNA]</scope>
    <source>
        <strain evidence="1">S2</strain>
        <tissue evidence="1">Leaf</tissue>
    </source>
</reference>
<dbReference type="OrthoDB" id="10607503at2759"/>
<name>A0A5N5HVZ0_9ROSA</name>
<reference evidence="2" key="2">
    <citation type="submission" date="2019-10" db="EMBL/GenBank/DDBJ databases">
        <title>A de novo genome assembly of a pear dwarfing rootstock.</title>
        <authorList>
            <person name="Wang F."/>
            <person name="Wang J."/>
            <person name="Li S."/>
            <person name="Zhang Y."/>
            <person name="Fang M."/>
            <person name="Ma L."/>
            <person name="Zhao Y."/>
            <person name="Jiang S."/>
        </authorList>
    </citation>
    <scope>NUCLEOTIDE SEQUENCE [LARGE SCALE GENOMIC DNA]</scope>
</reference>
<sequence length="449" mass="50004">MFGLHSIIGSEEKEFVESIDFFYIFYFLFLYAKRTTGGKSRLFIIFGPRKVMGNFTLLPHASMMNGGGDLAEEHPMPKLEFGEKELKGYLCNLLHLAHANDRFSLLSLSSPCRTDCGFLSLEKVKRIKVNTLARLIAIVEPIVNEEILVKKKLKISSVARESPPSVEKPLIDINSSNGKKNEAARSELVAPAMSRMANSIVDTKFSSHSEMLAIMKSDKVDFAAKVALRPTHSAAKTDSPAGKEETARVGSCKKSTKLASGEAVEICVLLKPDLLEDMDACAKFVDGVRNLETAHQEIVVLKTRLDAIQVKYEYVEKEIGCYIPQIQDLDFTVYELHFIAYAKDEELIIAYNQVIHFKRIVDRLEPQVLELQDVLKINKSSKKEMDDLQRVRVGLLKENEQLKGEKDGFEASIGEVVEEVGAQARATEGEALDDAAAKNVATVEDVVTE</sequence>
<evidence type="ECO:0000313" key="2">
    <source>
        <dbReference type="Proteomes" id="UP000327157"/>
    </source>
</evidence>
<comment type="caution">
    <text evidence="1">The sequence shown here is derived from an EMBL/GenBank/DDBJ whole genome shotgun (WGS) entry which is preliminary data.</text>
</comment>
<organism evidence="1 2">
    <name type="scientific">Pyrus ussuriensis x Pyrus communis</name>
    <dbReference type="NCBI Taxonomy" id="2448454"/>
    <lineage>
        <taxon>Eukaryota</taxon>
        <taxon>Viridiplantae</taxon>
        <taxon>Streptophyta</taxon>
        <taxon>Embryophyta</taxon>
        <taxon>Tracheophyta</taxon>
        <taxon>Spermatophyta</taxon>
        <taxon>Magnoliopsida</taxon>
        <taxon>eudicotyledons</taxon>
        <taxon>Gunneridae</taxon>
        <taxon>Pentapetalae</taxon>
        <taxon>rosids</taxon>
        <taxon>fabids</taxon>
        <taxon>Rosales</taxon>
        <taxon>Rosaceae</taxon>
        <taxon>Amygdaloideae</taxon>
        <taxon>Maleae</taxon>
        <taxon>Pyrus</taxon>
    </lineage>
</organism>
<dbReference type="Proteomes" id="UP000327157">
    <property type="component" value="Chromosome 8"/>
</dbReference>
<gene>
    <name evidence="1" type="ORF">D8674_034435</name>
</gene>
<proteinExistence type="predicted"/>
<dbReference type="EMBL" id="SMOL01000148">
    <property type="protein sequence ID" value="KAB2629640.1"/>
    <property type="molecule type" value="Genomic_DNA"/>
</dbReference>
<reference evidence="1 2" key="1">
    <citation type="submission" date="2019-09" db="EMBL/GenBank/DDBJ databases">
        <authorList>
            <person name="Ou C."/>
        </authorList>
    </citation>
    <scope>NUCLEOTIDE SEQUENCE [LARGE SCALE GENOMIC DNA]</scope>
    <source>
        <strain evidence="1">S2</strain>
        <tissue evidence="1">Leaf</tissue>
    </source>
</reference>
<keyword evidence="2" id="KW-1185">Reference proteome</keyword>